<sequence length="337" mass="39481">MTVINNIEIDNIEYIPNPIKEAIHNNDPIEDKLHVIIVVSNPCLYARRYILMREFMRRMELDETNVIVYIVEYTYKKQKFIITDSKNPRHLQIRTENAIWHKENMINVGVRKLLPSNWRAFAWIDADIEFESPTWALDTLKILNGSKDIVQLFSHAVDMDKHKKTMTNFTGFGYQYCKGKSYGEAGLEYWHPGYAWACTRKAYEKMGGIYEYGILGSSDFIMALSYIGKGIKGVDPKSTDGYKQTITEFESRVKNLRLGYVPGVIRHHFHGSKKNRKYRERWQILVSHLYDPLEHITLELINNCKVLVPSSKCPKELIDDIYKYFEERNEDEGYLDG</sequence>
<name>A0A6C0EXK3_9ZZZZ</name>
<dbReference type="EMBL" id="MN738980">
    <property type="protein sequence ID" value="QHT33886.1"/>
    <property type="molecule type" value="Genomic_DNA"/>
</dbReference>
<dbReference type="AlphaFoldDB" id="A0A6C0EXK3"/>
<accession>A0A6C0EXK3</accession>
<proteinExistence type="predicted"/>
<evidence type="ECO:0008006" key="2">
    <source>
        <dbReference type="Google" id="ProtNLM"/>
    </source>
</evidence>
<dbReference type="SUPFAM" id="SSF53448">
    <property type="entry name" value="Nucleotide-diphospho-sugar transferases"/>
    <property type="match status" value="1"/>
</dbReference>
<dbReference type="InterPro" id="IPR029044">
    <property type="entry name" value="Nucleotide-diphossugar_trans"/>
</dbReference>
<reference evidence="1" key="1">
    <citation type="journal article" date="2020" name="Nature">
        <title>Giant virus diversity and host interactions through global metagenomics.</title>
        <authorList>
            <person name="Schulz F."/>
            <person name="Roux S."/>
            <person name="Paez-Espino D."/>
            <person name="Jungbluth S."/>
            <person name="Walsh D.A."/>
            <person name="Denef V.J."/>
            <person name="McMahon K.D."/>
            <person name="Konstantinidis K.T."/>
            <person name="Eloe-Fadrosh E.A."/>
            <person name="Kyrpides N.C."/>
            <person name="Woyke T."/>
        </authorList>
    </citation>
    <scope>NUCLEOTIDE SEQUENCE</scope>
    <source>
        <strain evidence="1">GVMAG-M-3300009161-52</strain>
    </source>
</reference>
<evidence type="ECO:0000313" key="1">
    <source>
        <dbReference type="EMBL" id="QHT33886.1"/>
    </source>
</evidence>
<organism evidence="1">
    <name type="scientific">viral metagenome</name>
    <dbReference type="NCBI Taxonomy" id="1070528"/>
    <lineage>
        <taxon>unclassified sequences</taxon>
        <taxon>metagenomes</taxon>
        <taxon>organismal metagenomes</taxon>
    </lineage>
</organism>
<protein>
    <recommendedName>
        <fullName evidence="2">Glycosyltransferase</fullName>
    </recommendedName>
</protein>